<dbReference type="Pfam" id="PF03176">
    <property type="entry name" value="MMPL"/>
    <property type="match status" value="2"/>
</dbReference>
<evidence type="ECO:0000256" key="6">
    <source>
        <dbReference type="SAM" id="MobiDB-lite"/>
    </source>
</evidence>
<evidence type="ECO:0000259" key="9">
    <source>
        <dbReference type="Pfam" id="PF03176"/>
    </source>
</evidence>
<sequence>MVGWSLFLALCVGAGSAAGMNKGQFSDFWIGEAGRAESIAADGGLTPPPVERVLITAQRGKLDTAAARDAARDVRQRMEELPAVVSAAPPKAAADGSAVMVAVTLRGDKETAKEDVDALLAQTEAVRRDHRDLRIEQTGNASISNGVNDQQGKDLQRTEAISLPVTFVILFVVFGAVLAAGIPVLLALFAFAGAVGLYGLASWITPDAGGAALSVIFMLGMAVGVDYSLFYLKRAREERERAGGTISHAAAVELAAATSGRAVVDSGLAVALALGGLYLMDDVIFSSIATGAILVTLVAVAGSLTVLPALLAKLGDRTDGRRGRRRAATGRPAGPEHSRVWSALLRPVMHRPLVTLLAGLTATAVLALPTLGMKLGTEGKDTFPDSVAAMAAYDRLTDAYPAEGIAHLVLVRSDAAHAGEAQAALRRLADRTRGDALFAQEAGAARPRISADGRAAILALPVPYGENAEAAARSLALLRDELIPATVGGVPGTESAVSGEIAYGTDYAAHQEQRLPWVILFVSLATLAIMYAAFRSVVMAVLSVLLNLAAVMVSWGVLTLVFQGTWAEGLLGFESTGFVGSRTPLLVFAILVGLSTDYQIFVVSRIEEAVRRGAPTREAVVDGITGSASVVTSAAVIMVSVFISFLFIDRIEMKQIAVGLTVAVLFDAIVLRALILPSAMALLGDRCWGRPRAAAPARAAHPAAEPPHPATAAGGLPGRG</sequence>
<dbReference type="EMBL" id="JBHXIJ010000093">
    <property type="protein sequence ID" value="MFD5100331.1"/>
    <property type="molecule type" value="Genomic_DNA"/>
</dbReference>
<evidence type="ECO:0000256" key="7">
    <source>
        <dbReference type="SAM" id="Phobius"/>
    </source>
</evidence>
<evidence type="ECO:0000313" key="10">
    <source>
        <dbReference type="EMBL" id="MFD5100331.1"/>
    </source>
</evidence>
<feature type="region of interest" description="Disordered" evidence="6">
    <location>
        <begin position="698"/>
        <end position="720"/>
    </location>
</feature>
<dbReference type="RefSeq" id="WP_386714052.1">
    <property type="nucleotide sequence ID" value="NZ_JBHXIJ010000093.1"/>
</dbReference>
<dbReference type="InterPro" id="IPR050545">
    <property type="entry name" value="Mycobact_MmpL"/>
</dbReference>
<feature type="transmembrane region" description="Helical" evidence="7">
    <location>
        <begin position="353"/>
        <end position="372"/>
    </location>
</feature>
<evidence type="ECO:0000256" key="5">
    <source>
        <dbReference type="ARBA" id="ARBA00023136"/>
    </source>
</evidence>
<name>A0ABW6FNH5_9ACTN</name>
<dbReference type="InterPro" id="IPR004869">
    <property type="entry name" value="MMPL_dom"/>
</dbReference>
<feature type="signal peptide" evidence="8">
    <location>
        <begin position="1"/>
        <end position="17"/>
    </location>
</feature>
<feature type="transmembrane region" description="Helical" evidence="7">
    <location>
        <begin position="624"/>
        <end position="648"/>
    </location>
</feature>
<feature type="transmembrane region" description="Helical" evidence="7">
    <location>
        <begin position="211"/>
        <end position="232"/>
    </location>
</feature>
<organism evidence="10 11">
    <name type="scientific">Streptomyces albidochromogenes</name>
    <dbReference type="NCBI Taxonomy" id="329524"/>
    <lineage>
        <taxon>Bacteria</taxon>
        <taxon>Bacillati</taxon>
        <taxon>Actinomycetota</taxon>
        <taxon>Actinomycetes</taxon>
        <taxon>Kitasatosporales</taxon>
        <taxon>Streptomycetaceae</taxon>
        <taxon>Streptomyces</taxon>
    </lineage>
</organism>
<dbReference type="Proteomes" id="UP001598448">
    <property type="component" value="Unassembled WGS sequence"/>
</dbReference>
<feature type="chain" id="PRO_5046205289" evidence="8">
    <location>
        <begin position="18"/>
        <end position="720"/>
    </location>
</feature>
<feature type="transmembrane region" description="Helical" evidence="7">
    <location>
        <begin position="515"/>
        <end position="534"/>
    </location>
</feature>
<protein>
    <submittedName>
        <fullName evidence="10">MMPL family transporter</fullName>
    </submittedName>
</protein>
<evidence type="ECO:0000256" key="4">
    <source>
        <dbReference type="ARBA" id="ARBA00022989"/>
    </source>
</evidence>
<feature type="transmembrane region" description="Helical" evidence="7">
    <location>
        <begin position="185"/>
        <end position="205"/>
    </location>
</feature>
<feature type="transmembrane region" description="Helical" evidence="7">
    <location>
        <begin position="583"/>
        <end position="603"/>
    </location>
</feature>
<comment type="subcellular location">
    <subcellularLocation>
        <location evidence="1">Cell membrane</location>
        <topology evidence="1">Multi-pass membrane protein</topology>
    </subcellularLocation>
</comment>
<feature type="transmembrane region" description="Helical" evidence="7">
    <location>
        <begin position="160"/>
        <end position="178"/>
    </location>
</feature>
<keyword evidence="11" id="KW-1185">Reference proteome</keyword>
<dbReference type="PANTHER" id="PTHR33406">
    <property type="entry name" value="MEMBRANE PROTEIN MJ1562-RELATED"/>
    <property type="match status" value="1"/>
</dbReference>
<evidence type="ECO:0000256" key="3">
    <source>
        <dbReference type="ARBA" id="ARBA00022692"/>
    </source>
</evidence>
<evidence type="ECO:0000256" key="1">
    <source>
        <dbReference type="ARBA" id="ARBA00004651"/>
    </source>
</evidence>
<gene>
    <name evidence="10" type="ORF">ACFWJN_15410</name>
</gene>
<keyword evidence="4 7" id="KW-1133">Transmembrane helix</keyword>
<proteinExistence type="predicted"/>
<feature type="transmembrane region" description="Helical" evidence="7">
    <location>
        <begin position="262"/>
        <end position="280"/>
    </location>
</feature>
<feature type="domain" description="Membrane transport protein MMPL" evidence="9">
    <location>
        <begin position="59"/>
        <end position="353"/>
    </location>
</feature>
<keyword evidence="8" id="KW-0732">Signal</keyword>
<feature type="transmembrane region" description="Helical" evidence="7">
    <location>
        <begin position="660"/>
        <end position="683"/>
    </location>
</feature>
<keyword evidence="2" id="KW-1003">Cell membrane</keyword>
<evidence type="ECO:0000256" key="2">
    <source>
        <dbReference type="ARBA" id="ARBA00022475"/>
    </source>
</evidence>
<dbReference type="Gene3D" id="1.20.1640.10">
    <property type="entry name" value="Multidrug efflux transporter AcrB transmembrane domain"/>
    <property type="match status" value="2"/>
</dbReference>
<dbReference type="SUPFAM" id="SSF82866">
    <property type="entry name" value="Multidrug efflux transporter AcrB transmembrane domain"/>
    <property type="match status" value="2"/>
</dbReference>
<reference evidence="10 11" key="1">
    <citation type="submission" date="2024-09" db="EMBL/GenBank/DDBJ databases">
        <title>The Natural Products Discovery Center: Release of the First 8490 Sequenced Strains for Exploring Actinobacteria Biosynthetic Diversity.</title>
        <authorList>
            <person name="Kalkreuter E."/>
            <person name="Kautsar S.A."/>
            <person name="Yang D."/>
            <person name="Bader C.D."/>
            <person name="Teijaro C.N."/>
            <person name="Fluegel L."/>
            <person name="Davis C.M."/>
            <person name="Simpson J.R."/>
            <person name="Lauterbach L."/>
            <person name="Steele A.D."/>
            <person name="Gui C."/>
            <person name="Meng S."/>
            <person name="Li G."/>
            <person name="Viehrig K."/>
            <person name="Ye F."/>
            <person name="Su P."/>
            <person name="Kiefer A.F."/>
            <person name="Nichols A."/>
            <person name="Cepeda A.J."/>
            <person name="Yan W."/>
            <person name="Fan B."/>
            <person name="Jiang Y."/>
            <person name="Adhikari A."/>
            <person name="Zheng C.-J."/>
            <person name="Schuster L."/>
            <person name="Cowan T.M."/>
            <person name="Smanski M.J."/>
            <person name="Chevrette M.G."/>
            <person name="De Carvalho L.P.S."/>
            <person name="Shen B."/>
        </authorList>
    </citation>
    <scope>NUCLEOTIDE SEQUENCE [LARGE SCALE GENOMIC DNA]</scope>
    <source>
        <strain evidence="10 11">NPDC058348</strain>
    </source>
</reference>
<evidence type="ECO:0000313" key="11">
    <source>
        <dbReference type="Proteomes" id="UP001598448"/>
    </source>
</evidence>
<evidence type="ECO:0000256" key="8">
    <source>
        <dbReference type="SAM" id="SignalP"/>
    </source>
</evidence>
<comment type="caution">
    <text evidence="10">The sequence shown here is derived from an EMBL/GenBank/DDBJ whole genome shotgun (WGS) entry which is preliminary data.</text>
</comment>
<accession>A0ABW6FNH5</accession>
<keyword evidence="3 7" id="KW-0812">Transmembrane</keyword>
<feature type="transmembrane region" description="Helical" evidence="7">
    <location>
        <begin position="292"/>
        <end position="312"/>
    </location>
</feature>
<feature type="transmembrane region" description="Helical" evidence="7">
    <location>
        <begin position="541"/>
        <end position="563"/>
    </location>
</feature>
<dbReference type="PANTHER" id="PTHR33406:SF13">
    <property type="entry name" value="MEMBRANE PROTEIN YDFJ"/>
    <property type="match status" value="1"/>
</dbReference>
<keyword evidence="5 7" id="KW-0472">Membrane</keyword>
<feature type="domain" description="Membrane transport protein MMPL" evidence="9">
    <location>
        <begin position="386"/>
        <end position="695"/>
    </location>
</feature>